<dbReference type="Proteomes" id="UP000235943">
    <property type="component" value="Unassembled WGS sequence"/>
</dbReference>
<gene>
    <name evidence="1" type="ORF">C1J00_38530</name>
</gene>
<dbReference type="EMBL" id="POUC01000533">
    <property type="protein sequence ID" value="PNG17069.1"/>
    <property type="molecule type" value="Genomic_DNA"/>
</dbReference>
<comment type="caution">
    <text evidence="1">The sequence shown here is derived from an EMBL/GenBank/DDBJ whole genome shotgun (WGS) entry which is preliminary data.</text>
</comment>
<dbReference type="GO" id="GO:0003677">
    <property type="term" value="F:DNA binding"/>
    <property type="evidence" value="ECO:0007669"/>
    <property type="project" value="UniProtKB-KW"/>
</dbReference>
<sequence>RTRQDEVTAEGERMLRVMHPGSSYDIRFGVVRA</sequence>
<reference evidence="1 2" key="1">
    <citation type="submission" date="2018-01" db="EMBL/GenBank/DDBJ databases">
        <title>Draft genome sequence of Streptomyces sp. 13K301.</title>
        <authorList>
            <person name="Sahin N."/>
            <person name="Saygin H."/>
            <person name="Ay H."/>
        </authorList>
    </citation>
    <scope>NUCLEOTIDE SEQUENCE [LARGE SCALE GENOMIC DNA]</scope>
    <source>
        <strain evidence="1 2">13K301</strain>
    </source>
</reference>
<proteinExistence type="predicted"/>
<organism evidence="1 2">
    <name type="scientific">Streptomyces cahuitamycinicus</name>
    <dbReference type="NCBI Taxonomy" id="2070367"/>
    <lineage>
        <taxon>Bacteria</taxon>
        <taxon>Bacillati</taxon>
        <taxon>Actinomycetota</taxon>
        <taxon>Actinomycetes</taxon>
        <taxon>Kitasatosporales</taxon>
        <taxon>Streptomycetaceae</taxon>
        <taxon>Streptomyces</taxon>
    </lineage>
</organism>
<protein>
    <submittedName>
        <fullName evidence="1">Winged helix DNA-binding domain-containing protein</fullName>
    </submittedName>
</protein>
<dbReference type="AlphaFoldDB" id="A0A2N8TDK8"/>
<evidence type="ECO:0000313" key="1">
    <source>
        <dbReference type="EMBL" id="PNG17069.1"/>
    </source>
</evidence>
<accession>A0A2N8TDK8</accession>
<evidence type="ECO:0000313" key="2">
    <source>
        <dbReference type="Proteomes" id="UP000235943"/>
    </source>
</evidence>
<feature type="non-terminal residue" evidence="1">
    <location>
        <position position="1"/>
    </location>
</feature>
<name>A0A2N8TDK8_9ACTN</name>
<keyword evidence="1" id="KW-0238">DNA-binding</keyword>
<keyword evidence="2" id="KW-1185">Reference proteome</keyword>